<keyword evidence="2" id="KW-1185">Reference proteome</keyword>
<dbReference type="PANTHER" id="PTHR34267:SF1">
    <property type="entry name" value="ATOZI1"/>
    <property type="match status" value="1"/>
</dbReference>
<sequence>MVDMSAKYIISAVAGSFALAWVFDHYIADKKIFGGKFWTTPHTVANNEWWEETDKKFQAWPRTAGPPVVMNPISRQNFIVKTRTEEWDIKSGMLISDAAVAFVTRFSLYSSGHGLVHGFILASVGFSSSPSLRPSTSSESPSSRSSVLLAQFKNIGEKVTHLACAGSRLSFLHLQGMMNCNLIQVVVRIIWIASLTPSSKPFTLWFHSCPARHHKRFTKRSSSH</sequence>
<accession>A0AA88DE82</accession>
<dbReference type="AlphaFoldDB" id="A0AA88DE82"/>
<dbReference type="Pfam" id="PF06592">
    <property type="entry name" value="DUF1138"/>
    <property type="match status" value="1"/>
</dbReference>
<evidence type="ECO:0000313" key="1">
    <source>
        <dbReference type="EMBL" id="GMN54745.1"/>
    </source>
</evidence>
<protein>
    <submittedName>
        <fullName evidence="1">Uncharacterized protein</fullName>
    </submittedName>
</protein>
<dbReference type="EMBL" id="BTGU01000053">
    <property type="protein sequence ID" value="GMN54745.1"/>
    <property type="molecule type" value="Genomic_DNA"/>
</dbReference>
<reference evidence="1" key="1">
    <citation type="submission" date="2023-07" db="EMBL/GenBank/DDBJ databases">
        <title>draft genome sequence of fig (Ficus carica).</title>
        <authorList>
            <person name="Takahashi T."/>
            <person name="Nishimura K."/>
        </authorList>
    </citation>
    <scope>NUCLEOTIDE SEQUENCE</scope>
</reference>
<dbReference type="Gramene" id="FCD_00021076-RA">
    <property type="protein sequence ID" value="FCD_00021076-RA:cds"/>
    <property type="gene ID" value="FCD_00021076"/>
</dbReference>
<dbReference type="Proteomes" id="UP001187192">
    <property type="component" value="Unassembled WGS sequence"/>
</dbReference>
<name>A0AA88DE82_FICCA</name>
<proteinExistence type="predicted"/>
<dbReference type="InterPro" id="IPR009515">
    <property type="entry name" value="DUF1138"/>
</dbReference>
<comment type="caution">
    <text evidence="1">The sequence shown here is derived from an EMBL/GenBank/DDBJ whole genome shotgun (WGS) entry which is preliminary data.</text>
</comment>
<evidence type="ECO:0000313" key="2">
    <source>
        <dbReference type="Proteomes" id="UP001187192"/>
    </source>
</evidence>
<gene>
    <name evidence="1" type="ORF">TIFTF001_023874</name>
</gene>
<organism evidence="1 2">
    <name type="scientific">Ficus carica</name>
    <name type="common">Common fig</name>
    <dbReference type="NCBI Taxonomy" id="3494"/>
    <lineage>
        <taxon>Eukaryota</taxon>
        <taxon>Viridiplantae</taxon>
        <taxon>Streptophyta</taxon>
        <taxon>Embryophyta</taxon>
        <taxon>Tracheophyta</taxon>
        <taxon>Spermatophyta</taxon>
        <taxon>Magnoliopsida</taxon>
        <taxon>eudicotyledons</taxon>
        <taxon>Gunneridae</taxon>
        <taxon>Pentapetalae</taxon>
        <taxon>rosids</taxon>
        <taxon>fabids</taxon>
        <taxon>Rosales</taxon>
        <taxon>Moraceae</taxon>
        <taxon>Ficeae</taxon>
        <taxon>Ficus</taxon>
    </lineage>
</organism>
<dbReference type="PANTHER" id="PTHR34267">
    <property type="entry name" value="OS11G0161033 PROTEIN"/>
    <property type="match status" value="1"/>
</dbReference>